<reference evidence="1" key="1">
    <citation type="journal article" date="2023" name="Mol. Phylogenet. Evol.">
        <title>Genome-scale phylogeny and comparative genomics of the fungal order Sordariales.</title>
        <authorList>
            <person name="Hensen N."/>
            <person name="Bonometti L."/>
            <person name="Westerberg I."/>
            <person name="Brannstrom I.O."/>
            <person name="Guillou S."/>
            <person name="Cros-Aarteil S."/>
            <person name="Calhoun S."/>
            <person name="Haridas S."/>
            <person name="Kuo A."/>
            <person name="Mondo S."/>
            <person name="Pangilinan J."/>
            <person name="Riley R."/>
            <person name="LaButti K."/>
            <person name="Andreopoulos B."/>
            <person name="Lipzen A."/>
            <person name="Chen C."/>
            <person name="Yan M."/>
            <person name="Daum C."/>
            <person name="Ng V."/>
            <person name="Clum A."/>
            <person name="Steindorff A."/>
            <person name="Ohm R.A."/>
            <person name="Martin F."/>
            <person name="Silar P."/>
            <person name="Natvig D.O."/>
            <person name="Lalanne C."/>
            <person name="Gautier V."/>
            <person name="Ament-Velasquez S.L."/>
            <person name="Kruys A."/>
            <person name="Hutchinson M.I."/>
            <person name="Powell A.J."/>
            <person name="Barry K."/>
            <person name="Miller A.N."/>
            <person name="Grigoriev I.V."/>
            <person name="Debuchy R."/>
            <person name="Gladieux P."/>
            <person name="Hiltunen Thoren M."/>
            <person name="Johannesson H."/>
        </authorList>
    </citation>
    <scope>NUCLEOTIDE SEQUENCE</scope>
    <source>
        <strain evidence="1">CBS 538.74</strain>
    </source>
</reference>
<name>A0AAN6VM29_9PEZI</name>
<dbReference type="EMBL" id="MU856930">
    <property type="protein sequence ID" value="KAK4153790.1"/>
    <property type="molecule type" value="Genomic_DNA"/>
</dbReference>
<evidence type="ECO:0000313" key="2">
    <source>
        <dbReference type="Proteomes" id="UP001302745"/>
    </source>
</evidence>
<gene>
    <name evidence="1" type="ORF">C8A00DRAFT_15041</name>
</gene>
<proteinExistence type="predicted"/>
<dbReference type="AlphaFoldDB" id="A0AAN6VM29"/>
<evidence type="ECO:0000313" key="1">
    <source>
        <dbReference type="EMBL" id="KAK4153790.1"/>
    </source>
</evidence>
<comment type="caution">
    <text evidence="1">The sequence shown here is derived from an EMBL/GenBank/DDBJ whole genome shotgun (WGS) entry which is preliminary data.</text>
</comment>
<accession>A0AAN6VM29</accession>
<organism evidence="1 2">
    <name type="scientific">Chaetomidium leptoderma</name>
    <dbReference type="NCBI Taxonomy" id="669021"/>
    <lineage>
        <taxon>Eukaryota</taxon>
        <taxon>Fungi</taxon>
        <taxon>Dikarya</taxon>
        <taxon>Ascomycota</taxon>
        <taxon>Pezizomycotina</taxon>
        <taxon>Sordariomycetes</taxon>
        <taxon>Sordariomycetidae</taxon>
        <taxon>Sordariales</taxon>
        <taxon>Chaetomiaceae</taxon>
        <taxon>Chaetomidium</taxon>
    </lineage>
</organism>
<sequence>MLSKTQPLLESENPDVAKVCQAIKTLASLDQTLTTRLVRHGTPLQAPDTSPLPWPPLPHEILGVDIFAAPFSSRPPNNNYLAWESSLKAATATALEPWFRLERGNSRFHNALSIASLCLRRPALLSVYRKMVDELMVGRWWWSRTITLDSEKRWNILERLCRWGEQGAGPWDGSEL</sequence>
<keyword evidence="2" id="KW-1185">Reference proteome</keyword>
<reference evidence="1" key="2">
    <citation type="submission" date="2023-05" db="EMBL/GenBank/DDBJ databases">
        <authorList>
            <consortium name="Lawrence Berkeley National Laboratory"/>
            <person name="Steindorff A."/>
            <person name="Hensen N."/>
            <person name="Bonometti L."/>
            <person name="Westerberg I."/>
            <person name="Brannstrom I.O."/>
            <person name="Guillou S."/>
            <person name="Cros-Aarteil S."/>
            <person name="Calhoun S."/>
            <person name="Haridas S."/>
            <person name="Kuo A."/>
            <person name="Mondo S."/>
            <person name="Pangilinan J."/>
            <person name="Riley R."/>
            <person name="Labutti K."/>
            <person name="Andreopoulos B."/>
            <person name="Lipzen A."/>
            <person name="Chen C."/>
            <person name="Yanf M."/>
            <person name="Daum C."/>
            <person name="Ng V."/>
            <person name="Clum A."/>
            <person name="Ohm R."/>
            <person name="Martin F."/>
            <person name="Silar P."/>
            <person name="Natvig D."/>
            <person name="Lalanne C."/>
            <person name="Gautier V."/>
            <person name="Ament-Velasquez S.L."/>
            <person name="Kruys A."/>
            <person name="Hutchinson M.I."/>
            <person name="Powell A.J."/>
            <person name="Barry K."/>
            <person name="Miller A.N."/>
            <person name="Grigoriev I.V."/>
            <person name="Debuchy R."/>
            <person name="Gladieux P."/>
            <person name="Thoren M.H."/>
            <person name="Johannesson H."/>
        </authorList>
    </citation>
    <scope>NUCLEOTIDE SEQUENCE</scope>
    <source>
        <strain evidence="1">CBS 538.74</strain>
    </source>
</reference>
<dbReference type="Proteomes" id="UP001302745">
    <property type="component" value="Unassembled WGS sequence"/>
</dbReference>
<protein>
    <submittedName>
        <fullName evidence="1">Uncharacterized protein</fullName>
    </submittedName>
</protein>